<feature type="active site" description="Proton donor/acceptor" evidence="7">
    <location>
        <position position="268"/>
    </location>
</feature>
<comment type="similarity">
    <text evidence="2 6">Belongs to the AlaDH/PNT family.</text>
</comment>
<feature type="binding site" evidence="8">
    <location>
        <position position="73"/>
    </location>
    <ligand>
        <name>substrate</name>
    </ligand>
</feature>
<evidence type="ECO:0000256" key="4">
    <source>
        <dbReference type="ARBA" id="ARBA00023002"/>
    </source>
</evidence>
<dbReference type="PANTHER" id="PTHR42795">
    <property type="entry name" value="ALANINE DEHYDROGENASE"/>
    <property type="match status" value="1"/>
</dbReference>
<dbReference type="Gene3D" id="3.40.50.720">
    <property type="entry name" value="NAD(P)-binding Rossmann-like Domain"/>
    <property type="match status" value="2"/>
</dbReference>
<keyword evidence="13" id="KW-1185">Reference proteome</keyword>
<keyword evidence="9" id="KW-0547">Nucleotide-binding</keyword>
<protein>
    <recommendedName>
        <fullName evidence="3 6">Alanine dehydrogenase</fullName>
        <ecNumber evidence="3 6">1.4.1.1</ecNumber>
    </recommendedName>
</protein>
<dbReference type="Pfam" id="PF05222">
    <property type="entry name" value="AlaDh_PNT_N"/>
    <property type="match status" value="1"/>
</dbReference>
<evidence type="ECO:0000256" key="2">
    <source>
        <dbReference type="ARBA" id="ARBA00005689"/>
    </source>
</evidence>
<comment type="pathway">
    <text evidence="1">Amino-acid degradation; L-alanine degradation via dehydrogenase pathway; NH(3) and pyruvate from L-alanine: step 1/1.</text>
</comment>
<feature type="active site" description="Proton donor/acceptor" evidence="7">
    <location>
        <position position="94"/>
    </location>
</feature>
<dbReference type="InterPro" id="IPR008141">
    <property type="entry name" value="Ala_DH"/>
</dbReference>
<evidence type="ECO:0000259" key="11">
    <source>
        <dbReference type="SMART" id="SM01003"/>
    </source>
</evidence>
<evidence type="ECO:0000256" key="6">
    <source>
        <dbReference type="PIRNR" id="PIRNR000183"/>
    </source>
</evidence>
<dbReference type="KEGG" id="pabs:JIR001_14740"/>
<feature type="binding site" evidence="9">
    <location>
        <position position="278"/>
    </location>
    <ligand>
        <name>NAD(+)</name>
        <dbReference type="ChEBI" id="CHEBI:57540"/>
    </ligand>
</feature>
<dbReference type="GO" id="GO:0042853">
    <property type="term" value="P:L-alanine catabolic process"/>
    <property type="evidence" value="ECO:0007669"/>
    <property type="project" value="UniProtKB-UniPathway"/>
</dbReference>
<keyword evidence="4 6" id="KW-0560">Oxidoreductase</keyword>
<dbReference type="CDD" id="cd05305">
    <property type="entry name" value="L-AlaDH"/>
    <property type="match status" value="1"/>
</dbReference>
<evidence type="ECO:0000256" key="9">
    <source>
        <dbReference type="PIRSR" id="PIRSR000183-3"/>
    </source>
</evidence>
<dbReference type="InterPro" id="IPR007698">
    <property type="entry name" value="AlaDH/PNT_NAD(H)-bd"/>
</dbReference>
<dbReference type="Proteomes" id="UP000677436">
    <property type="component" value="Chromosome"/>
</dbReference>
<accession>A0A8D5ZNT0</accession>
<dbReference type="EC" id="1.4.1.1" evidence="3 6"/>
<dbReference type="Pfam" id="PF01262">
    <property type="entry name" value="AlaDh_PNT_C"/>
    <property type="match status" value="1"/>
</dbReference>
<dbReference type="InterPro" id="IPR007886">
    <property type="entry name" value="AlaDH/PNT_N"/>
</dbReference>
<comment type="catalytic activity">
    <reaction evidence="6">
        <text>L-alanine + NAD(+) + H2O = pyruvate + NH4(+) + NADH + H(+)</text>
        <dbReference type="Rhea" id="RHEA:18405"/>
        <dbReference type="ChEBI" id="CHEBI:15361"/>
        <dbReference type="ChEBI" id="CHEBI:15377"/>
        <dbReference type="ChEBI" id="CHEBI:15378"/>
        <dbReference type="ChEBI" id="CHEBI:28938"/>
        <dbReference type="ChEBI" id="CHEBI:57540"/>
        <dbReference type="ChEBI" id="CHEBI:57945"/>
        <dbReference type="ChEBI" id="CHEBI:57972"/>
        <dbReference type="EC" id="1.4.1.1"/>
    </reaction>
</comment>
<evidence type="ECO:0000256" key="5">
    <source>
        <dbReference type="ARBA" id="ARBA00023027"/>
    </source>
</evidence>
<dbReference type="PIRSF" id="PIRSF000183">
    <property type="entry name" value="Alanine_dh"/>
    <property type="match status" value="1"/>
</dbReference>
<dbReference type="InterPro" id="IPR036291">
    <property type="entry name" value="NAD(P)-bd_dom_sf"/>
</dbReference>
<evidence type="ECO:0000256" key="7">
    <source>
        <dbReference type="PIRSR" id="PIRSR000183-1"/>
    </source>
</evidence>
<dbReference type="SUPFAM" id="SSF51735">
    <property type="entry name" value="NAD(P)-binding Rossmann-fold domains"/>
    <property type="match status" value="1"/>
</dbReference>
<evidence type="ECO:0000259" key="10">
    <source>
        <dbReference type="SMART" id="SM01002"/>
    </source>
</evidence>
<feature type="binding site" evidence="9">
    <location>
        <position position="218"/>
    </location>
    <ligand>
        <name>NAD(+)</name>
        <dbReference type="ChEBI" id="CHEBI:57540"/>
    </ligand>
</feature>
<gene>
    <name evidence="12" type="ORF">JIR001_14740</name>
</gene>
<feature type="binding site" evidence="9">
    <location>
        <position position="132"/>
    </location>
    <ligand>
        <name>NAD(+)</name>
        <dbReference type="ChEBI" id="CHEBI:57540"/>
    </ligand>
</feature>
<reference evidence="12" key="1">
    <citation type="journal article" date="2013" name="Int. J. Syst. Evol. Microbiol.">
        <title>Polycladomyces abyssicola gen. nov., sp. nov., a thermophilic filamentous bacterium isolated from hemipelagic sediment.</title>
        <authorList>
            <person name="Tsubouchi T."/>
            <person name="Shimane Y."/>
            <person name="Mori K."/>
            <person name="Usui K."/>
            <person name="Hiraki T."/>
            <person name="Tame A."/>
            <person name="Uematsu K."/>
            <person name="Maruyama T."/>
            <person name="Hatada Y."/>
        </authorList>
    </citation>
    <scope>NUCLEOTIDE SEQUENCE</scope>
    <source>
        <strain evidence="12">JIR-001</strain>
    </source>
</reference>
<dbReference type="SMART" id="SM01002">
    <property type="entry name" value="AlaDh_PNT_C"/>
    <property type="match status" value="1"/>
</dbReference>
<dbReference type="SMART" id="SM01003">
    <property type="entry name" value="AlaDh_PNT_N"/>
    <property type="match status" value="1"/>
</dbReference>
<feature type="binding site" evidence="9">
    <location>
        <position position="201"/>
    </location>
    <ligand>
        <name>NAD(+)</name>
        <dbReference type="ChEBI" id="CHEBI:57540"/>
    </ligand>
</feature>
<evidence type="ECO:0000256" key="3">
    <source>
        <dbReference type="ARBA" id="ARBA00012897"/>
    </source>
</evidence>
<dbReference type="SUPFAM" id="SSF52283">
    <property type="entry name" value="Formate/glycerate dehydrogenase catalytic domain-like"/>
    <property type="match status" value="1"/>
</dbReference>
<feature type="binding site" evidence="9">
    <location>
        <position position="196"/>
    </location>
    <ligand>
        <name>NAD(+)</name>
        <dbReference type="ChEBI" id="CHEBI:57540"/>
    </ligand>
</feature>
<reference evidence="12" key="2">
    <citation type="journal article" date="2021" name="Microbiol. Resour. Announc.">
        <title>Complete Genome Sequence of Polycladomyces abyssicola JIR-001T, Isolated from Hemipelagic Sediment in Deep Seawater.</title>
        <authorList>
            <person name="Tsubouchi T."/>
            <person name="Kaneko Y."/>
        </authorList>
    </citation>
    <scope>NUCLEOTIDE SEQUENCE</scope>
    <source>
        <strain evidence="12">JIR-001</strain>
    </source>
</reference>
<dbReference type="PANTHER" id="PTHR42795:SF1">
    <property type="entry name" value="ALANINE DEHYDROGENASE"/>
    <property type="match status" value="1"/>
</dbReference>
<evidence type="ECO:0000256" key="8">
    <source>
        <dbReference type="PIRSR" id="PIRSR000183-2"/>
    </source>
</evidence>
<dbReference type="GO" id="GO:0005886">
    <property type="term" value="C:plasma membrane"/>
    <property type="evidence" value="ECO:0007669"/>
    <property type="project" value="TreeGrafter"/>
</dbReference>
<dbReference type="RefSeq" id="WP_212774875.1">
    <property type="nucleotide sequence ID" value="NZ_AP024601.1"/>
</dbReference>
<evidence type="ECO:0000313" key="13">
    <source>
        <dbReference type="Proteomes" id="UP000677436"/>
    </source>
</evidence>
<dbReference type="InterPro" id="IPR008143">
    <property type="entry name" value="Ala_DH/PNT_CS2"/>
</dbReference>
<dbReference type="NCBIfam" id="TIGR00518">
    <property type="entry name" value="alaDH"/>
    <property type="match status" value="1"/>
</dbReference>
<dbReference type="FunFam" id="3.40.50.720:FF:000049">
    <property type="entry name" value="Alanine dehydrogenase"/>
    <property type="match status" value="1"/>
</dbReference>
<feature type="domain" description="Alanine dehydrogenase/pyridine nucleotide transhydrogenase N-terminal" evidence="11">
    <location>
        <begin position="4"/>
        <end position="135"/>
    </location>
</feature>
<dbReference type="GO" id="GO:0000286">
    <property type="term" value="F:alanine dehydrogenase activity"/>
    <property type="evidence" value="ECO:0007669"/>
    <property type="project" value="UniProtKB-UniRule"/>
</dbReference>
<organism evidence="12 13">
    <name type="scientific">Polycladomyces abyssicola</name>
    <dbReference type="NCBI Taxonomy" id="1125966"/>
    <lineage>
        <taxon>Bacteria</taxon>
        <taxon>Bacillati</taxon>
        <taxon>Bacillota</taxon>
        <taxon>Bacilli</taxon>
        <taxon>Bacillales</taxon>
        <taxon>Thermoactinomycetaceae</taxon>
        <taxon>Polycladomyces</taxon>
    </lineage>
</organism>
<dbReference type="GO" id="GO:0000166">
    <property type="term" value="F:nucleotide binding"/>
    <property type="evidence" value="ECO:0007669"/>
    <property type="project" value="UniProtKB-KW"/>
</dbReference>
<feature type="binding site" evidence="8">
    <location>
        <position position="15"/>
    </location>
    <ligand>
        <name>substrate</name>
    </ligand>
</feature>
<keyword evidence="5 6" id="KW-0520">NAD</keyword>
<feature type="binding site" evidence="9">
    <location>
        <begin position="237"/>
        <end position="238"/>
    </location>
    <ligand>
        <name>NAD(+)</name>
        <dbReference type="ChEBI" id="CHEBI:57540"/>
    </ligand>
</feature>
<dbReference type="UniPathway" id="UPA00527">
    <property type="reaction ID" value="UER00585"/>
</dbReference>
<evidence type="ECO:0000256" key="1">
    <source>
        <dbReference type="ARBA" id="ARBA00005206"/>
    </source>
</evidence>
<feature type="binding site" evidence="9">
    <location>
        <begin position="297"/>
        <end position="300"/>
    </location>
    <ligand>
        <name>NAD(+)</name>
        <dbReference type="ChEBI" id="CHEBI:57540"/>
    </ligand>
</feature>
<feature type="binding site" evidence="9">
    <location>
        <begin position="265"/>
        <end position="268"/>
    </location>
    <ligand>
        <name>NAD(+)</name>
        <dbReference type="ChEBI" id="CHEBI:57540"/>
    </ligand>
</feature>
<dbReference type="EMBL" id="AP024601">
    <property type="protein sequence ID" value="BCU81691.1"/>
    <property type="molecule type" value="Genomic_DNA"/>
</dbReference>
<feature type="domain" description="Alanine dehydrogenase/pyridine nucleotide transhydrogenase NAD(H)-binding" evidence="10">
    <location>
        <begin position="147"/>
        <end position="296"/>
    </location>
</feature>
<name>A0A8D5ZNT0_9BACL</name>
<dbReference type="PROSITE" id="PS00837">
    <property type="entry name" value="ALADH_PNT_2"/>
    <property type="match status" value="1"/>
</dbReference>
<proteinExistence type="inferred from homology"/>
<dbReference type="AlphaFoldDB" id="A0A8D5ZNT0"/>
<sequence>MRIGVPKEIKNREYRVAITPAGVQALKDAGHEVWVQQGAGEGSGFTDEEYVRAGAQMVSADEAWSADMVLKVKEPLPEEYRYFRSDLLLFTYLHLAADRALTDALVQSGVTAIAYETVQLDNGALPLLAPMSEVAGRMSVQVGAQSLEKPKGGLGVLLGGVPGVSPANVVIVGGGVVGTNAAKMAVGLGAQVTVLDVNGQRLRELDDLFGGRVRTLMSNRYNIEEAVQQADLVIGSVLIPGKRAPKLVTREMVAKMKPGSVIVDVAVDQGGCVETADRVTTHEQPTYTVYGVVHYSVANMPGAVPRTSTLALTNATLPYVLRLAEGKLHEDPALLRGVNVAAGRITHRGVAESFNMDYVSPEEALSSKLTTV</sequence>
<evidence type="ECO:0000313" key="12">
    <source>
        <dbReference type="EMBL" id="BCU81691.1"/>
    </source>
</evidence>